<sequence length="311" mass="33280">MSGQKKIKVPGGSATGPVETAASPASQASLAAIGLILLACLCFSGLDATAKYLSQSLPPLQIVWMRFVVHVVLALIIFQVWKTPSLFKTKRPLLQIVRAFCLLATTTGNFLAVQHLQLAETMSIMFAAPFVVTALAGPMLGEWAGIRRWAAILVGFIGVLIVTQPGSGEMHWAAIYAVAALFFYALYALLTRKLAATDSSASMLLISAAVAAIAMTPAGFSVWVTPSNWFDWGLLLSTGVYGCVGHLIFIQAHRLAPAPVLAPFIYVQIVWMVTLGYFVFNDVPTVSTIIGASIVVASGLYILYREQLKAS</sequence>
<protein>
    <submittedName>
        <fullName evidence="3">DMT family transporter</fullName>
    </submittedName>
</protein>
<dbReference type="AlphaFoldDB" id="A0A944CHZ4"/>
<evidence type="ECO:0000259" key="2">
    <source>
        <dbReference type="Pfam" id="PF00892"/>
    </source>
</evidence>
<feature type="transmembrane region" description="Helical" evidence="1">
    <location>
        <begin position="172"/>
        <end position="190"/>
    </location>
</feature>
<name>A0A944CHZ4_9HYPH</name>
<dbReference type="RefSeq" id="WP_213217987.1">
    <property type="nucleotide sequence ID" value="NZ_QTKU01000006.1"/>
</dbReference>
<proteinExistence type="predicted"/>
<dbReference type="GO" id="GO:0016020">
    <property type="term" value="C:membrane"/>
    <property type="evidence" value="ECO:0007669"/>
    <property type="project" value="InterPro"/>
</dbReference>
<feature type="transmembrane region" description="Helical" evidence="1">
    <location>
        <begin position="118"/>
        <end position="137"/>
    </location>
</feature>
<organism evidence="3 4">
    <name type="scientific">Roseibium polysiphoniae</name>
    <dbReference type="NCBI Taxonomy" id="2571221"/>
    <lineage>
        <taxon>Bacteria</taxon>
        <taxon>Pseudomonadati</taxon>
        <taxon>Pseudomonadota</taxon>
        <taxon>Alphaproteobacteria</taxon>
        <taxon>Hyphomicrobiales</taxon>
        <taxon>Stappiaceae</taxon>
        <taxon>Roseibium</taxon>
    </lineage>
</organism>
<gene>
    <name evidence="3" type="ORF">DYI23_20665</name>
</gene>
<feature type="transmembrane region" description="Helical" evidence="1">
    <location>
        <begin position="286"/>
        <end position="304"/>
    </location>
</feature>
<dbReference type="PANTHER" id="PTHR22911">
    <property type="entry name" value="ACYL-MALONYL CONDENSING ENZYME-RELATED"/>
    <property type="match status" value="1"/>
</dbReference>
<comment type="caution">
    <text evidence="3">The sequence shown here is derived from an EMBL/GenBank/DDBJ whole genome shotgun (WGS) entry which is preliminary data.</text>
</comment>
<feature type="transmembrane region" description="Helical" evidence="1">
    <location>
        <begin position="62"/>
        <end position="81"/>
    </location>
</feature>
<keyword evidence="1" id="KW-0812">Transmembrane</keyword>
<feature type="transmembrane region" description="Helical" evidence="1">
    <location>
        <begin position="149"/>
        <end position="166"/>
    </location>
</feature>
<dbReference type="Proteomes" id="UP000705379">
    <property type="component" value="Unassembled WGS sequence"/>
</dbReference>
<feature type="transmembrane region" description="Helical" evidence="1">
    <location>
        <begin position="93"/>
        <end position="112"/>
    </location>
</feature>
<dbReference type="Pfam" id="PF00892">
    <property type="entry name" value="EamA"/>
    <property type="match status" value="2"/>
</dbReference>
<feature type="transmembrane region" description="Helical" evidence="1">
    <location>
        <begin position="261"/>
        <end position="280"/>
    </location>
</feature>
<dbReference type="SUPFAM" id="SSF103481">
    <property type="entry name" value="Multidrug resistance efflux transporter EmrE"/>
    <property type="match status" value="2"/>
</dbReference>
<accession>A0A944CHZ4</accession>
<dbReference type="PANTHER" id="PTHR22911:SF103">
    <property type="entry name" value="BLR2811 PROTEIN"/>
    <property type="match status" value="1"/>
</dbReference>
<feature type="transmembrane region" description="Helical" evidence="1">
    <location>
        <begin position="229"/>
        <end position="249"/>
    </location>
</feature>
<keyword evidence="1" id="KW-0472">Membrane</keyword>
<dbReference type="EMBL" id="QTKU01000006">
    <property type="protein sequence ID" value="MBS8262651.1"/>
    <property type="molecule type" value="Genomic_DNA"/>
</dbReference>
<reference evidence="3" key="1">
    <citation type="submission" date="2018-08" db="EMBL/GenBank/DDBJ databases">
        <authorList>
            <person name="Jin W."/>
            <person name="Wang H."/>
            <person name="Yang Y."/>
            <person name="Li M."/>
            <person name="Liu J."/>
        </authorList>
    </citation>
    <scope>NUCLEOTIDE SEQUENCE</scope>
    <source>
        <strain evidence="3">AESS21</strain>
    </source>
</reference>
<evidence type="ECO:0000256" key="1">
    <source>
        <dbReference type="SAM" id="Phobius"/>
    </source>
</evidence>
<feature type="domain" description="EamA" evidence="2">
    <location>
        <begin position="32"/>
        <end position="163"/>
    </location>
</feature>
<feature type="transmembrane region" description="Helical" evidence="1">
    <location>
        <begin position="30"/>
        <end position="50"/>
    </location>
</feature>
<dbReference type="InterPro" id="IPR000620">
    <property type="entry name" value="EamA_dom"/>
</dbReference>
<keyword evidence="1" id="KW-1133">Transmembrane helix</keyword>
<feature type="domain" description="EamA" evidence="2">
    <location>
        <begin position="172"/>
        <end position="302"/>
    </location>
</feature>
<evidence type="ECO:0000313" key="3">
    <source>
        <dbReference type="EMBL" id="MBS8262651.1"/>
    </source>
</evidence>
<dbReference type="InterPro" id="IPR037185">
    <property type="entry name" value="EmrE-like"/>
</dbReference>
<reference evidence="3" key="2">
    <citation type="journal article" date="2021" name="Microorganisms">
        <title>Bacterial Dimethylsulfoniopropionate Biosynthesis in the East China Sea.</title>
        <authorList>
            <person name="Liu J."/>
            <person name="Zhang Y."/>
            <person name="Liu J."/>
            <person name="Zhong H."/>
            <person name="Williams B.T."/>
            <person name="Zheng Y."/>
            <person name="Curson A.R.J."/>
            <person name="Sun C."/>
            <person name="Sun H."/>
            <person name="Song D."/>
            <person name="Wagner Mackenzie B."/>
            <person name="Bermejo Martinez A."/>
            <person name="Todd J.D."/>
            <person name="Zhang X.H."/>
        </authorList>
    </citation>
    <scope>NUCLEOTIDE SEQUENCE</scope>
    <source>
        <strain evidence="3">AESS21</strain>
    </source>
</reference>
<feature type="transmembrane region" description="Helical" evidence="1">
    <location>
        <begin position="202"/>
        <end position="223"/>
    </location>
</feature>
<evidence type="ECO:0000313" key="4">
    <source>
        <dbReference type="Proteomes" id="UP000705379"/>
    </source>
</evidence>